<sequence>MVATWLDDESSDCNEELSSSEGNEICFMAGSSEEQGLVQAMQTQAHTQAALQAQMEAQVWQVTPLLWRRPRKATPSEESSFVESP</sequence>
<organism evidence="2 3">
    <name type="scientific">Colocasia esculenta</name>
    <name type="common">Wild taro</name>
    <name type="synonym">Arum esculentum</name>
    <dbReference type="NCBI Taxonomy" id="4460"/>
    <lineage>
        <taxon>Eukaryota</taxon>
        <taxon>Viridiplantae</taxon>
        <taxon>Streptophyta</taxon>
        <taxon>Embryophyta</taxon>
        <taxon>Tracheophyta</taxon>
        <taxon>Spermatophyta</taxon>
        <taxon>Magnoliopsida</taxon>
        <taxon>Liliopsida</taxon>
        <taxon>Araceae</taxon>
        <taxon>Aroideae</taxon>
        <taxon>Colocasieae</taxon>
        <taxon>Colocasia</taxon>
    </lineage>
</organism>
<dbReference type="Proteomes" id="UP000652761">
    <property type="component" value="Unassembled WGS sequence"/>
</dbReference>
<feature type="region of interest" description="Disordered" evidence="1">
    <location>
        <begin position="1"/>
        <end position="20"/>
    </location>
</feature>
<name>A0A843WYR0_COLES</name>
<proteinExistence type="predicted"/>
<protein>
    <submittedName>
        <fullName evidence="2">Uncharacterized protein</fullName>
    </submittedName>
</protein>
<dbReference type="AlphaFoldDB" id="A0A843WYR0"/>
<keyword evidence="3" id="KW-1185">Reference proteome</keyword>
<feature type="compositionally biased region" description="Acidic residues" evidence="1">
    <location>
        <begin position="1"/>
        <end position="15"/>
    </location>
</feature>
<reference evidence="2" key="1">
    <citation type="submission" date="2017-07" db="EMBL/GenBank/DDBJ databases">
        <title>Taro Niue Genome Assembly and Annotation.</title>
        <authorList>
            <person name="Atibalentja N."/>
            <person name="Keating K."/>
            <person name="Fields C.J."/>
        </authorList>
    </citation>
    <scope>NUCLEOTIDE SEQUENCE</scope>
    <source>
        <strain evidence="2">Niue_2</strain>
        <tissue evidence="2">Leaf</tissue>
    </source>
</reference>
<evidence type="ECO:0000313" key="3">
    <source>
        <dbReference type="Proteomes" id="UP000652761"/>
    </source>
</evidence>
<evidence type="ECO:0000313" key="2">
    <source>
        <dbReference type="EMBL" id="MQM13437.1"/>
    </source>
</evidence>
<evidence type="ECO:0000256" key="1">
    <source>
        <dbReference type="SAM" id="MobiDB-lite"/>
    </source>
</evidence>
<dbReference type="EMBL" id="NMUH01005689">
    <property type="protein sequence ID" value="MQM13437.1"/>
    <property type="molecule type" value="Genomic_DNA"/>
</dbReference>
<accession>A0A843WYR0</accession>
<comment type="caution">
    <text evidence="2">The sequence shown here is derived from an EMBL/GenBank/DDBJ whole genome shotgun (WGS) entry which is preliminary data.</text>
</comment>
<gene>
    <name evidence="2" type="ORF">Taro_046364</name>
</gene>